<keyword evidence="2" id="KW-0472">Membrane</keyword>
<dbReference type="AlphaFoldDB" id="A0A6J4HY01"/>
<keyword evidence="2" id="KW-1133">Transmembrane helix</keyword>
<feature type="region of interest" description="Disordered" evidence="1">
    <location>
        <begin position="1"/>
        <end position="20"/>
    </location>
</feature>
<protein>
    <recommendedName>
        <fullName evidence="4">Secreted protein</fullName>
    </recommendedName>
</protein>
<keyword evidence="2" id="KW-0812">Transmembrane</keyword>
<evidence type="ECO:0000313" key="3">
    <source>
        <dbReference type="EMBL" id="CAA9236144.1"/>
    </source>
</evidence>
<sequence length="239" mass="25493">MAASDTDTGRASSGRGATRLPGGGMRRGLLRAVAAGTVLLLVAALAVLGLRSLTGWPFGDEKIDRSGPAVLTAMRDLSEYHAAAGQYQVVVDIEQDAKYLPDILKGKRVIFLAIGSVDAYVDFRQLGEDAVTISADRTSVSITLPRAQLSKPNIDPEQSRVLNQDMGVIDKLGGLFSDQPNPQNQEMYVLAQQRLAAAATEVGLQGKAEENTKVTLEKLMRSLGFTTVDVKYVDADSTG</sequence>
<evidence type="ECO:0000256" key="2">
    <source>
        <dbReference type="SAM" id="Phobius"/>
    </source>
</evidence>
<accession>A0A6J4HY01</accession>
<feature type="transmembrane region" description="Helical" evidence="2">
    <location>
        <begin position="29"/>
        <end position="50"/>
    </location>
</feature>
<gene>
    <name evidence="3" type="ORF">AVDCRST_MAG41-1201</name>
</gene>
<organism evidence="3">
    <name type="scientific">uncultured Mycobacteriales bacterium</name>
    <dbReference type="NCBI Taxonomy" id="581187"/>
    <lineage>
        <taxon>Bacteria</taxon>
        <taxon>Bacillati</taxon>
        <taxon>Actinomycetota</taxon>
        <taxon>Actinomycetes</taxon>
        <taxon>Mycobacteriales</taxon>
        <taxon>environmental samples</taxon>
    </lineage>
</organism>
<dbReference type="Pfam" id="PF14014">
    <property type="entry name" value="DUF4230"/>
    <property type="match status" value="1"/>
</dbReference>
<reference evidence="3" key="1">
    <citation type="submission" date="2020-02" db="EMBL/GenBank/DDBJ databases">
        <authorList>
            <person name="Meier V. D."/>
        </authorList>
    </citation>
    <scope>NUCLEOTIDE SEQUENCE</scope>
    <source>
        <strain evidence="3">AVDCRST_MAG41</strain>
    </source>
</reference>
<feature type="compositionally biased region" description="Polar residues" evidence="1">
    <location>
        <begin position="1"/>
        <end position="11"/>
    </location>
</feature>
<proteinExistence type="predicted"/>
<dbReference type="EMBL" id="CADCTP010000115">
    <property type="protein sequence ID" value="CAA9236144.1"/>
    <property type="molecule type" value="Genomic_DNA"/>
</dbReference>
<evidence type="ECO:0000256" key="1">
    <source>
        <dbReference type="SAM" id="MobiDB-lite"/>
    </source>
</evidence>
<dbReference type="InterPro" id="IPR025324">
    <property type="entry name" value="DUF4230"/>
</dbReference>
<name>A0A6J4HY01_9ACTN</name>
<evidence type="ECO:0008006" key="4">
    <source>
        <dbReference type="Google" id="ProtNLM"/>
    </source>
</evidence>